<proteinExistence type="predicted"/>
<evidence type="ECO:0008006" key="3">
    <source>
        <dbReference type="Google" id="ProtNLM"/>
    </source>
</evidence>
<dbReference type="RefSeq" id="WP_007145080.1">
    <property type="nucleotide sequence ID" value="NZ_AFIG01000001.1"/>
</dbReference>
<name>F5T0A7_9GAMM</name>
<reference evidence="1 2" key="1">
    <citation type="journal article" date="2011" name="J. Bacteriol.">
        <title>Draft genome sequence of Methylophaga aminisulfidivorans MP T.</title>
        <authorList>
            <person name="Han G.H."/>
            <person name="Kim W."/>
            <person name="Chun J."/>
            <person name="Kim S.W."/>
        </authorList>
    </citation>
    <scope>NUCLEOTIDE SEQUENCE [LARGE SCALE GENOMIC DNA]</scope>
    <source>
        <strain evidence="2">MP(T)</strain>
    </source>
</reference>
<protein>
    <recommendedName>
        <fullName evidence="3">DNA or RNA helicase of superfamily II</fullName>
    </recommendedName>
</protein>
<comment type="caution">
    <text evidence="1">The sequence shown here is derived from an EMBL/GenBank/DDBJ whole genome shotgun (WGS) entry which is preliminary data.</text>
</comment>
<gene>
    <name evidence="1" type="ORF">MAMP_02188</name>
</gene>
<dbReference type="Pfam" id="PF14375">
    <property type="entry name" value="Cys_rich_CWC"/>
    <property type="match status" value="1"/>
</dbReference>
<organism evidence="1 2">
    <name type="scientific">Methylophaga aminisulfidivorans MP</name>
    <dbReference type="NCBI Taxonomy" id="1026882"/>
    <lineage>
        <taxon>Bacteria</taxon>
        <taxon>Pseudomonadati</taxon>
        <taxon>Pseudomonadota</taxon>
        <taxon>Gammaproteobacteria</taxon>
        <taxon>Thiotrichales</taxon>
        <taxon>Piscirickettsiaceae</taxon>
        <taxon>Methylophaga</taxon>
    </lineage>
</organism>
<dbReference type="EMBL" id="AFIG01000001">
    <property type="protein sequence ID" value="EGL55194.1"/>
    <property type="molecule type" value="Genomic_DNA"/>
</dbReference>
<dbReference type="STRING" id="1026882.MAMP_02188"/>
<dbReference type="InterPro" id="IPR032720">
    <property type="entry name" value="Cys_rich_CWC"/>
</dbReference>
<dbReference type="eggNOG" id="ENOG5033A7N">
    <property type="taxonomic scope" value="Bacteria"/>
</dbReference>
<dbReference type="Proteomes" id="UP000003544">
    <property type="component" value="Unassembled WGS sequence"/>
</dbReference>
<keyword evidence="2" id="KW-1185">Reference proteome</keyword>
<dbReference type="OrthoDB" id="5625686at2"/>
<dbReference type="AlphaFoldDB" id="F5T0A7"/>
<evidence type="ECO:0000313" key="1">
    <source>
        <dbReference type="EMBL" id="EGL55194.1"/>
    </source>
</evidence>
<sequence>MAAEASDSLLCPLCGGPNACGNISAADNPADCWCHQPDRVFSQNLLDSVPAKYRGKACICQQCVAKQAVEPYSA</sequence>
<accession>F5T0A7</accession>
<evidence type="ECO:0000313" key="2">
    <source>
        <dbReference type="Proteomes" id="UP000003544"/>
    </source>
</evidence>